<organism evidence="2 3">
    <name type="scientific">Mucilaginibacter jinjuensis</name>
    <dbReference type="NCBI Taxonomy" id="1176721"/>
    <lineage>
        <taxon>Bacteria</taxon>
        <taxon>Pseudomonadati</taxon>
        <taxon>Bacteroidota</taxon>
        <taxon>Sphingobacteriia</taxon>
        <taxon>Sphingobacteriales</taxon>
        <taxon>Sphingobacteriaceae</taxon>
        <taxon>Mucilaginibacter</taxon>
    </lineage>
</organism>
<proteinExistence type="predicted"/>
<dbReference type="SUPFAM" id="SSF51735">
    <property type="entry name" value="NAD(P)-binding Rossmann-fold domains"/>
    <property type="match status" value="1"/>
</dbReference>
<dbReference type="RefSeq" id="WP_273627952.1">
    <property type="nucleotide sequence ID" value="NZ_CP117167.1"/>
</dbReference>
<evidence type="ECO:0000256" key="1">
    <source>
        <dbReference type="ARBA" id="ARBA00023002"/>
    </source>
</evidence>
<dbReference type="PANTHER" id="PTHR43157:SF31">
    <property type="entry name" value="PHOSPHATIDYLINOSITOL-GLYCAN BIOSYNTHESIS CLASS F PROTEIN"/>
    <property type="match status" value="1"/>
</dbReference>
<evidence type="ECO:0000313" key="3">
    <source>
        <dbReference type="Proteomes" id="UP001216139"/>
    </source>
</evidence>
<dbReference type="Proteomes" id="UP001216139">
    <property type="component" value="Chromosome"/>
</dbReference>
<accession>A0ABY7T0W5</accession>
<dbReference type="PANTHER" id="PTHR43157">
    <property type="entry name" value="PHOSPHATIDYLINOSITOL-GLYCAN BIOSYNTHESIS CLASS F PROTEIN-RELATED"/>
    <property type="match status" value="1"/>
</dbReference>
<protein>
    <submittedName>
        <fullName evidence="2">Oxidoreductase</fullName>
    </submittedName>
</protein>
<dbReference type="CDD" id="cd05327">
    <property type="entry name" value="retinol-DH_like_SDR_c_like"/>
    <property type="match status" value="1"/>
</dbReference>
<keyword evidence="1" id="KW-0560">Oxidoreductase</keyword>
<gene>
    <name evidence="2" type="ORF">PQO05_14085</name>
</gene>
<dbReference type="PRINTS" id="PR00081">
    <property type="entry name" value="GDHRDH"/>
</dbReference>
<dbReference type="Gene3D" id="3.40.50.720">
    <property type="entry name" value="NAD(P)-binding Rossmann-like Domain"/>
    <property type="match status" value="1"/>
</dbReference>
<reference evidence="2 3" key="1">
    <citation type="submission" date="2023-02" db="EMBL/GenBank/DDBJ databases">
        <title>Genome sequence of Mucilaginibacter jinjuensis strain KACC 16571.</title>
        <authorList>
            <person name="Kim S."/>
            <person name="Heo J."/>
            <person name="Kwon S.-W."/>
        </authorList>
    </citation>
    <scope>NUCLEOTIDE SEQUENCE [LARGE SCALE GENOMIC DNA]</scope>
    <source>
        <strain evidence="2 3">KACC 16571</strain>
    </source>
</reference>
<sequence length="300" mass="32332">MWTKNNIPDQSGKTIIVTGANAGIGYETALALYEAGAHVILTCRDQHKADETLNKITEHTGKGSLETGILDLSSLASVKQFAEGFLQTHQQLDVLISNAGVMIPPASKTTEGWELQFGVNFIGHFALTGLLYPLIKSTPNSRIVTVSSMAYVRGAINFDNLKSEKDYDAMREYGQSKLADIYLSLELQRRIEATGDNVLSIAAQPGANKTELSRHMDTDAFAAAVERVGGLMDPWQGALPSLYAAVEPEAKGGVLYGPDQDGGYRGYPAEAVLLPHALDEAVAKKLWDFAEEVTGVSFPA</sequence>
<dbReference type="EMBL" id="CP117167">
    <property type="protein sequence ID" value="WCT09859.1"/>
    <property type="molecule type" value="Genomic_DNA"/>
</dbReference>
<dbReference type="InterPro" id="IPR020904">
    <property type="entry name" value="Sc_DH/Rdtase_CS"/>
</dbReference>
<name>A0ABY7T0W5_9SPHI</name>
<dbReference type="InterPro" id="IPR002347">
    <property type="entry name" value="SDR_fam"/>
</dbReference>
<dbReference type="InterPro" id="IPR036291">
    <property type="entry name" value="NAD(P)-bd_dom_sf"/>
</dbReference>
<keyword evidence="3" id="KW-1185">Reference proteome</keyword>
<dbReference type="PROSITE" id="PS00061">
    <property type="entry name" value="ADH_SHORT"/>
    <property type="match status" value="1"/>
</dbReference>
<dbReference type="NCBIfam" id="NF004846">
    <property type="entry name" value="PRK06197.1"/>
    <property type="match status" value="1"/>
</dbReference>
<dbReference type="Pfam" id="PF00106">
    <property type="entry name" value="adh_short"/>
    <property type="match status" value="1"/>
</dbReference>
<evidence type="ECO:0000313" key="2">
    <source>
        <dbReference type="EMBL" id="WCT09859.1"/>
    </source>
</evidence>